<proteinExistence type="predicted"/>
<dbReference type="EMBL" id="CP000158">
    <property type="protein sequence ID" value="ABI76255.1"/>
    <property type="molecule type" value="Genomic_DNA"/>
</dbReference>
<evidence type="ECO:0000313" key="1">
    <source>
        <dbReference type="EMBL" id="ABI76255.1"/>
    </source>
</evidence>
<dbReference type="KEGG" id="hne:HNE_1426"/>
<dbReference type="AlphaFoldDB" id="Q0C2A1"/>
<protein>
    <submittedName>
        <fullName evidence="1">Uncharacterized protein</fullName>
    </submittedName>
</protein>
<sequence length="36" mass="3960">MEAGKTGSKYILDSINVYPASREVSQNRFPCRAIAS</sequence>
<accession>Q0C2A1</accession>
<gene>
    <name evidence="1" type="ordered locus">HNE_1426</name>
</gene>
<name>Q0C2A1_HYPNA</name>
<reference evidence="1 2" key="1">
    <citation type="journal article" date="2006" name="J. Bacteriol.">
        <title>Comparative genomic evidence for a close relationship between the dimorphic prosthecate bacteria Hyphomonas neptunium and Caulobacter crescentus.</title>
        <authorList>
            <person name="Badger J.H."/>
            <person name="Hoover T.R."/>
            <person name="Brun Y.V."/>
            <person name="Weiner R.M."/>
            <person name="Laub M.T."/>
            <person name="Alexandre G."/>
            <person name="Mrazek J."/>
            <person name="Ren Q."/>
            <person name="Paulsen I.T."/>
            <person name="Nelson K.E."/>
            <person name="Khouri H.M."/>
            <person name="Radune D."/>
            <person name="Sosa J."/>
            <person name="Dodson R.J."/>
            <person name="Sullivan S.A."/>
            <person name="Rosovitz M.J."/>
            <person name="Madupu R."/>
            <person name="Brinkac L.M."/>
            <person name="Durkin A.S."/>
            <person name="Daugherty S.C."/>
            <person name="Kothari S.P."/>
            <person name="Giglio M.G."/>
            <person name="Zhou L."/>
            <person name="Haft D.H."/>
            <person name="Selengut J.D."/>
            <person name="Davidsen T.M."/>
            <person name="Yang Q."/>
            <person name="Zafar N."/>
            <person name="Ward N.L."/>
        </authorList>
    </citation>
    <scope>NUCLEOTIDE SEQUENCE [LARGE SCALE GENOMIC DNA]</scope>
    <source>
        <strain evidence="1 2">ATCC 15444</strain>
    </source>
</reference>
<dbReference type="HOGENOM" id="CLU_3356629_0_0_5"/>
<dbReference type="Proteomes" id="UP000001959">
    <property type="component" value="Chromosome"/>
</dbReference>
<keyword evidence="2" id="KW-1185">Reference proteome</keyword>
<evidence type="ECO:0000313" key="2">
    <source>
        <dbReference type="Proteomes" id="UP000001959"/>
    </source>
</evidence>
<organism evidence="1 2">
    <name type="scientific">Hyphomonas neptunium (strain ATCC 15444)</name>
    <dbReference type="NCBI Taxonomy" id="228405"/>
    <lineage>
        <taxon>Bacteria</taxon>
        <taxon>Pseudomonadati</taxon>
        <taxon>Pseudomonadota</taxon>
        <taxon>Alphaproteobacteria</taxon>
        <taxon>Hyphomonadales</taxon>
        <taxon>Hyphomonadaceae</taxon>
        <taxon>Hyphomonas</taxon>
    </lineage>
</organism>